<gene>
    <name evidence="2" type="ORF">SPHA_41740</name>
</gene>
<keyword evidence="1" id="KW-1133">Transmembrane helix</keyword>
<protein>
    <submittedName>
        <fullName evidence="2">Uncharacterized protein</fullName>
    </submittedName>
</protein>
<feature type="transmembrane region" description="Helical" evidence="1">
    <location>
        <begin position="110"/>
        <end position="128"/>
    </location>
</feature>
<dbReference type="AlphaFoldDB" id="A0A812CVF0"/>
<feature type="transmembrane region" description="Helical" evidence="1">
    <location>
        <begin position="135"/>
        <end position="155"/>
    </location>
</feature>
<keyword evidence="3" id="KW-1185">Reference proteome</keyword>
<feature type="transmembrane region" description="Helical" evidence="1">
    <location>
        <begin position="49"/>
        <end position="70"/>
    </location>
</feature>
<keyword evidence="1" id="KW-0812">Transmembrane</keyword>
<dbReference type="Proteomes" id="UP000597762">
    <property type="component" value="Unassembled WGS sequence"/>
</dbReference>
<evidence type="ECO:0000313" key="3">
    <source>
        <dbReference type="Proteomes" id="UP000597762"/>
    </source>
</evidence>
<feature type="transmembrane region" description="Helical" evidence="1">
    <location>
        <begin position="25"/>
        <end position="42"/>
    </location>
</feature>
<feature type="transmembrane region" description="Helical" evidence="1">
    <location>
        <begin position="220"/>
        <end position="238"/>
    </location>
</feature>
<evidence type="ECO:0000313" key="2">
    <source>
        <dbReference type="EMBL" id="CAE1279331.1"/>
    </source>
</evidence>
<organism evidence="2 3">
    <name type="scientific">Acanthosepion pharaonis</name>
    <name type="common">Pharaoh cuttlefish</name>
    <name type="synonym">Sepia pharaonis</name>
    <dbReference type="NCBI Taxonomy" id="158019"/>
    <lineage>
        <taxon>Eukaryota</taxon>
        <taxon>Metazoa</taxon>
        <taxon>Spiralia</taxon>
        <taxon>Lophotrochozoa</taxon>
        <taxon>Mollusca</taxon>
        <taxon>Cephalopoda</taxon>
        <taxon>Coleoidea</taxon>
        <taxon>Decapodiformes</taxon>
        <taxon>Sepiida</taxon>
        <taxon>Sepiina</taxon>
        <taxon>Sepiidae</taxon>
        <taxon>Acanthosepion</taxon>
    </lineage>
</organism>
<sequence length="245" mass="29745">MHLLLLSSLFISPPTFFPCSHLSPSFMLCLVSLILLLYFFSFTHIMDPIFLLVVYRVLIFFPFCLFKRFLRFPDLSLIPFVFVLPSSHHNNSFPLFPSNLYYQVYYPPHFLNFSILFSALLSITHFIILPPFLNIFILFTPCHFTINFMIFPPFIKFSFPSSFYYEFYYPLSHFKYFYSLHSSSFHHHFYYSHSIFKYFYSFHSSSFHHQFHYPPSLFKYYYSLLFLVLTEFLIQNFTNHNQFFL</sequence>
<accession>A0A812CVF0</accession>
<dbReference type="EMBL" id="CAHIKZ030002013">
    <property type="protein sequence ID" value="CAE1279331.1"/>
    <property type="molecule type" value="Genomic_DNA"/>
</dbReference>
<reference evidence="2" key="1">
    <citation type="submission" date="2021-01" db="EMBL/GenBank/DDBJ databases">
        <authorList>
            <person name="Li R."/>
            <person name="Bekaert M."/>
        </authorList>
    </citation>
    <scope>NUCLEOTIDE SEQUENCE</scope>
    <source>
        <strain evidence="2">Farmed</strain>
    </source>
</reference>
<evidence type="ECO:0000256" key="1">
    <source>
        <dbReference type="SAM" id="Phobius"/>
    </source>
</evidence>
<keyword evidence="1" id="KW-0472">Membrane</keyword>
<name>A0A812CVF0_ACAPH</name>
<comment type="caution">
    <text evidence="2">The sequence shown here is derived from an EMBL/GenBank/DDBJ whole genome shotgun (WGS) entry which is preliminary data.</text>
</comment>
<proteinExistence type="predicted"/>